<protein>
    <submittedName>
        <fullName evidence="1">Protein phosphatase 2C domain-containing protein</fullName>
    </submittedName>
</protein>
<proteinExistence type="predicted"/>
<name>A0ACC6A316_9BACI</name>
<keyword evidence="2" id="KW-1185">Reference proteome</keyword>
<accession>A0ACC6A316</accession>
<reference evidence="1" key="1">
    <citation type="submission" date="2022-05" db="EMBL/GenBank/DDBJ databases">
        <title>Comparative Genomics of Spacecraft Associated Microbes.</title>
        <authorList>
            <person name="Tran M.T."/>
            <person name="Wright A."/>
            <person name="Seuylemezian A."/>
            <person name="Eisen J."/>
            <person name="Coil D."/>
        </authorList>
    </citation>
    <scope>NUCLEOTIDE SEQUENCE</scope>
    <source>
        <strain evidence="1">FAIRING 10M-2.2</strain>
    </source>
</reference>
<evidence type="ECO:0000313" key="1">
    <source>
        <dbReference type="EMBL" id="MCM3734985.1"/>
    </source>
</evidence>
<gene>
    <name evidence="1" type="ORF">M3215_03930</name>
</gene>
<evidence type="ECO:0000313" key="2">
    <source>
        <dbReference type="Proteomes" id="UP001202289"/>
    </source>
</evidence>
<organism evidence="1 2">
    <name type="scientific">Bacillus cytotoxicus</name>
    <dbReference type="NCBI Taxonomy" id="580165"/>
    <lineage>
        <taxon>Bacteria</taxon>
        <taxon>Bacillati</taxon>
        <taxon>Bacillota</taxon>
        <taxon>Bacilli</taxon>
        <taxon>Bacillales</taxon>
        <taxon>Bacillaceae</taxon>
        <taxon>Bacillus</taxon>
        <taxon>Bacillus cereus group</taxon>
    </lineage>
</organism>
<sequence>MKVHVFQQKSPLKQECEDSFFCNEDLRLYGVFDGATPLIDFQDENGHNGAYLASRLFQRHFESIVSVDSLQAEVAIANQLLQEKMQYHHIDTTKKEQLWCTCIAAIHITNKTIEYAQLGDCMIVAKFVDGSVKVLTEDTVKGISKRAKQQREEDRKKGLFVPNEVIFNAKTEQLRYNRYMANTLNGYSVANGMNEAIAFIQQGKLLRQEITKLFICSDGLFHHNWPLETSAQFVWEHGIEEYIKIIEELEAKQLIHPDDKTAIIIHL</sequence>
<dbReference type="Proteomes" id="UP001202289">
    <property type="component" value="Unassembled WGS sequence"/>
</dbReference>
<comment type="caution">
    <text evidence="1">The sequence shown here is derived from an EMBL/GenBank/DDBJ whole genome shotgun (WGS) entry which is preliminary data.</text>
</comment>
<dbReference type="EMBL" id="JAMBOP010000003">
    <property type="protein sequence ID" value="MCM3734985.1"/>
    <property type="molecule type" value="Genomic_DNA"/>
</dbReference>